<accession>K0Q2G8</accession>
<name>K0Q2G8_9HYPH</name>
<dbReference type="STRING" id="1211777.BN77_p11060"/>
<dbReference type="Proteomes" id="UP000009319">
    <property type="component" value="Unassembled WGS sequence"/>
</dbReference>
<comment type="caution">
    <text evidence="1">The sequence shown here is derived from an EMBL/GenBank/DDBJ whole genome shotgun (WGS) entry which is preliminary data.</text>
</comment>
<protein>
    <submittedName>
        <fullName evidence="1">Uncharacterized protein</fullName>
    </submittedName>
</protein>
<keyword evidence="2" id="KW-1185">Reference proteome</keyword>
<reference evidence="1 2" key="1">
    <citation type="journal article" date="2013" name="Genome Announc.">
        <title>Draft Genome Sequence of Rhizobium mesoamericanum STM3625, a Nitrogen-Fixing Symbiont of Mimosa pudica Isolated in French Guiana (South America).</title>
        <authorList>
            <person name="Moulin L."/>
            <person name="Mornico D."/>
            <person name="Melkonian R."/>
            <person name="Klonowska A."/>
        </authorList>
    </citation>
    <scope>NUCLEOTIDE SEQUENCE [LARGE SCALE GENOMIC DNA]</scope>
    <source>
        <strain evidence="1 2">STM3625</strain>
    </source>
</reference>
<dbReference type="eggNOG" id="COG1752">
    <property type="taxonomic scope" value="Bacteria"/>
</dbReference>
<evidence type="ECO:0000313" key="1">
    <source>
        <dbReference type="EMBL" id="CCM78392.1"/>
    </source>
</evidence>
<proteinExistence type="predicted"/>
<gene>
    <name evidence="1" type="ORF">BN77_p11060</name>
</gene>
<sequence length="109" mass="11911">MPQACGSLTGTVETARHRQVQQDGAAGFFTPRPLPPFFSSSGSIEAESFYDVAPLKATLERLVDFDRINSGAMWLAVSPISMVWSLSNDNDPANRWMRSQVGQLVSSYG</sequence>
<dbReference type="EMBL" id="CANI01000039">
    <property type="protein sequence ID" value="CCM78392.1"/>
    <property type="molecule type" value="Genomic_DNA"/>
</dbReference>
<dbReference type="HOGENOM" id="CLU_2181821_0_0_5"/>
<organism evidence="1 2">
    <name type="scientific">Rhizobium mesoamericanum STM3625</name>
    <dbReference type="NCBI Taxonomy" id="1211777"/>
    <lineage>
        <taxon>Bacteria</taxon>
        <taxon>Pseudomonadati</taxon>
        <taxon>Pseudomonadota</taxon>
        <taxon>Alphaproteobacteria</taxon>
        <taxon>Hyphomicrobiales</taxon>
        <taxon>Rhizobiaceae</taxon>
        <taxon>Rhizobium/Agrobacterium group</taxon>
        <taxon>Rhizobium</taxon>
    </lineage>
</organism>
<evidence type="ECO:0000313" key="2">
    <source>
        <dbReference type="Proteomes" id="UP000009319"/>
    </source>
</evidence>
<dbReference type="AlphaFoldDB" id="K0Q2G8"/>